<dbReference type="PANTHER" id="PTHR31499:SF11">
    <property type="entry name" value="MYB FAMILY TRANSCRIPTION FACTOR PHL8"/>
    <property type="match status" value="1"/>
</dbReference>
<feature type="domain" description="HTH myb-type" evidence="8">
    <location>
        <begin position="14"/>
        <end position="74"/>
    </location>
</feature>
<sequence length="363" mass="40509">MGLQNQNMNLVLSTDAKPRLKWTPELHQRFVDAVNHLGGPDKATPKSLMRVMGIPGLTLYHLKSHLQKYRLGKSQHVEACIDNKQVVEYKETQSSSDGHVNRNISDGTLNQLNESLQIAQALQVQMEVQRKLHEQIEYESYSQVQRHLQLRIEAQGKYLQSVLKKAQETLAGYSSSSAGVELAKAELSQLVSMVSMGCPSSSVSELTEAGTSSLKDFERKQIRSTICSMESSLTSSESSGRKEEKQPVNEIGDTDTCKSNKTTPELQLMDIHIHPQDKPFKARSSNQASGRKRRESTISDGFPDEQQTAKRLATQNEKYDDQLRNTGLVGRFDLNSQYQNESESGSKAIDLNCKGLDQLNGPL</sequence>
<dbReference type="InterPro" id="IPR009057">
    <property type="entry name" value="Homeodomain-like_sf"/>
</dbReference>
<dbReference type="GO" id="GO:0003700">
    <property type="term" value="F:DNA-binding transcription factor activity"/>
    <property type="evidence" value="ECO:0007669"/>
    <property type="project" value="InterPro"/>
</dbReference>
<dbReference type="Pfam" id="PF00249">
    <property type="entry name" value="Myb_DNA-binding"/>
    <property type="match status" value="1"/>
</dbReference>
<keyword evidence="10" id="KW-1185">Reference proteome</keyword>
<dbReference type="Pfam" id="PF14379">
    <property type="entry name" value="Myb_CC_LHEQLE"/>
    <property type="match status" value="1"/>
</dbReference>
<dbReference type="PANTHER" id="PTHR31499">
    <property type="entry name" value="MYB FAMILY TRANSCRIPTION FACTOR PHL11"/>
    <property type="match status" value="1"/>
</dbReference>
<keyword evidence="4" id="KW-0175">Coiled coil</keyword>
<dbReference type="SMR" id="A0A067H5F8"/>
<keyword evidence="6" id="KW-0539">Nucleus</keyword>
<feature type="compositionally biased region" description="Low complexity" evidence="7">
    <location>
        <begin position="228"/>
        <end position="238"/>
    </location>
</feature>
<name>A0A067H5F8_CITSI</name>
<feature type="region of interest" description="Disordered" evidence="7">
    <location>
        <begin position="228"/>
        <end position="308"/>
    </location>
</feature>
<dbReference type="GO" id="GO:0005634">
    <property type="term" value="C:nucleus"/>
    <property type="evidence" value="ECO:0007669"/>
    <property type="project" value="UniProtKB-SubCell"/>
</dbReference>
<dbReference type="NCBIfam" id="TIGR01557">
    <property type="entry name" value="myb_SHAQKYF"/>
    <property type="match status" value="1"/>
</dbReference>
<dbReference type="InterPro" id="IPR025756">
    <property type="entry name" value="Myb_CC_LHEQLE"/>
</dbReference>
<dbReference type="PROSITE" id="PS51294">
    <property type="entry name" value="HTH_MYB"/>
    <property type="match status" value="1"/>
</dbReference>
<dbReference type="eggNOG" id="ENOG502QT5C">
    <property type="taxonomic scope" value="Eukaryota"/>
</dbReference>
<dbReference type="InterPro" id="IPR006447">
    <property type="entry name" value="Myb_dom_plants"/>
</dbReference>
<feature type="compositionally biased region" description="Basic and acidic residues" evidence="7">
    <location>
        <begin position="271"/>
        <end position="280"/>
    </location>
</feature>
<evidence type="ECO:0000256" key="1">
    <source>
        <dbReference type="ARBA" id="ARBA00004123"/>
    </source>
</evidence>
<evidence type="ECO:0000259" key="8">
    <source>
        <dbReference type="PROSITE" id="PS51294"/>
    </source>
</evidence>
<dbReference type="FunFam" id="1.10.10.60:FF:000002">
    <property type="entry name" value="Myb family transcription factor"/>
    <property type="match status" value="1"/>
</dbReference>
<dbReference type="SUPFAM" id="SSF46689">
    <property type="entry name" value="Homeodomain-like"/>
    <property type="match status" value="1"/>
</dbReference>
<reference evidence="9 10" key="1">
    <citation type="submission" date="2014-04" db="EMBL/GenBank/DDBJ databases">
        <authorList>
            <consortium name="International Citrus Genome Consortium"/>
            <person name="Gmitter F."/>
            <person name="Chen C."/>
            <person name="Farmerie W."/>
            <person name="Harkins T."/>
            <person name="Desany B."/>
            <person name="Mohiuddin M."/>
            <person name="Kodira C."/>
            <person name="Borodovsky M."/>
            <person name="Lomsadze A."/>
            <person name="Burns P."/>
            <person name="Jenkins J."/>
            <person name="Prochnik S."/>
            <person name="Shu S."/>
            <person name="Chapman J."/>
            <person name="Pitluck S."/>
            <person name="Schmutz J."/>
            <person name="Rokhsar D."/>
        </authorList>
    </citation>
    <scope>NUCLEOTIDE SEQUENCE</scope>
</reference>
<evidence type="ECO:0000256" key="5">
    <source>
        <dbReference type="ARBA" id="ARBA00023163"/>
    </source>
</evidence>
<keyword evidence="5" id="KW-0804">Transcription</keyword>
<dbReference type="Gene3D" id="1.10.10.60">
    <property type="entry name" value="Homeodomain-like"/>
    <property type="match status" value="1"/>
</dbReference>
<dbReference type="InterPro" id="IPR001005">
    <property type="entry name" value="SANT/Myb"/>
</dbReference>
<keyword evidence="3" id="KW-0805">Transcription regulation</keyword>
<evidence type="ECO:0000256" key="4">
    <source>
        <dbReference type="ARBA" id="ARBA00023054"/>
    </source>
</evidence>
<evidence type="ECO:0000313" key="10">
    <source>
        <dbReference type="Proteomes" id="UP000027120"/>
    </source>
</evidence>
<organism evidence="9 10">
    <name type="scientific">Citrus sinensis</name>
    <name type="common">Sweet orange</name>
    <name type="synonym">Citrus aurantium var. sinensis</name>
    <dbReference type="NCBI Taxonomy" id="2711"/>
    <lineage>
        <taxon>Eukaryota</taxon>
        <taxon>Viridiplantae</taxon>
        <taxon>Streptophyta</taxon>
        <taxon>Embryophyta</taxon>
        <taxon>Tracheophyta</taxon>
        <taxon>Spermatophyta</taxon>
        <taxon>Magnoliopsida</taxon>
        <taxon>eudicotyledons</taxon>
        <taxon>Gunneridae</taxon>
        <taxon>Pentapetalae</taxon>
        <taxon>rosids</taxon>
        <taxon>malvids</taxon>
        <taxon>Sapindales</taxon>
        <taxon>Rutaceae</taxon>
        <taxon>Aurantioideae</taxon>
        <taxon>Citrus</taxon>
    </lineage>
</organism>
<evidence type="ECO:0000256" key="6">
    <source>
        <dbReference type="ARBA" id="ARBA00023242"/>
    </source>
</evidence>
<dbReference type="InterPro" id="IPR017930">
    <property type="entry name" value="Myb_dom"/>
</dbReference>
<dbReference type="PaxDb" id="2711-XP_006483139.1"/>
<accession>A0A067H5F8</accession>
<dbReference type="AlphaFoldDB" id="A0A067H5F8"/>
<proteinExistence type="inferred from homology"/>
<dbReference type="EMBL" id="KK784875">
    <property type="protein sequence ID" value="KDO82947.1"/>
    <property type="molecule type" value="Genomic_DNA"/>
</dbReference>
<comment type="subcellular location">
    <subcellularLocation>
        <location evidence="1">Nucleus</location>
    </subcellularLocation>
</comment>
<dbReference type="GO" id="GO:0003677">
    <property type="term" value="F:DNA binding"/>
    <property type="evidence" value="ECO:0007669"/>
    <property type="project" value="InterPro"/>
</dbReference>
<protein>
    <recommendedName>
        <fullName evidence="8">HTH myb-type domain-containing protein</fullName>
    </recommendedName>
</protein>
<evidence type="ECO:0000256" key="3">
    <source>
        <dbReference type="ARBA" id="ARBA00023015"/>
    </source>
</evidence>
<evidence type="ECO:0000256" key="2">
    <source>
        <dbReference type="ARBA" id="ARBA00006783"/>
    </source>
</evidence>
<dbReference type="InterPro" id="IPR046955">
    <property type="entry name" value="PHR1-like"/>
</dbReference>
<evidence type="ECO:0000256" key="7">
    <source>
        <dbReference type="SAM" id="MobiDB-lite"/>
    </source>
</evidence>
<dbReference type="Proteomes" id="UP000027120">
    <property type="component" value="Unassembled WGS sequence"/>
</dbReference>
<gene>
    <name evidence="9" type="ORF">CISIN_1g017978mg</name>
</gene>
<evidence type="ECO:0000313" key="9">
    <source>
        <dbReference type="EMBL" id="KDO82947.1"/>
    </source>
</evidence>
<comment type="similarity">
    <text evidence="2">Belongs to the MYB-CC family.</text>
</comment>